<dbReference type="Gene3D" id="2.20.100.10">
    <property type="entry name" value="Thrombospondin type-1 (TSP1) repeat"/>
    <property type="match status" value="8"/>
</dbReference>
<dbReference type="Pfam" id="PF00090">
    <property type="entry name" value="TSP_1"/>
    <property type="match status" value="1"/>
</dbReference>
<keyword evidence="5 6" id="KW-1015">Disulfide bond</keyword>
<evidence type="ECO:0000256" key="5">
    <source>
        <dbReference type="ARBA" id="ARBA00023157"/>
    </source>
</evidence>
<dbReference type="PANTHER" id="PTHR13723:SF305">
    <property type="entry name" value="PROTEIN MADD-4"/>
    <property type="match status" value="1"/>
</dbReference>
<dbReference type="AlphaFoldDB" id="A0A8R1XSP4"/>
<feature type="disulfide bond" evidence="6">
    <location>
        <begin position="63"/>
        <end position="68"/>
    </location>
</feature>
<keyword evidence="3 7" id="KW-0732">Signal</keyword>
<dbReference type="PRINTS" id="PR01857">
    <property type="entry name" value="ADAMTSFAMILY"/>
</dbReference>
<comment type="subcellular location">
    <subcellularLocation>
        <location evidence="1">Secreted</location>
    </subcellularLocation>
</comment>
<dbReference type="InterPro" id="IPR013783">
    <property type="entry name" value="Ig-like_fold"/>
</dbReference>
<dbReference type="InterPro" id="IPR003598">
    <property type="entry name" value="Ig_sub2"/>
</dbReference>
<keyword evidence="4" id="KW-0677">Repeat</keyword>
<dbReference type="InterPro" id="IPR013098">
    <property type="entry name" value="Ig_I-set"/>
</dbReference>
<feature type="disulfide bond" evidence="6">
    <location>
        <begin position="48"/>
        <end position="78"/>
    </location>
</feature>
<dbReference type="InterPro" id="IPR036179">
    <property type="entry name" value="Ig-like_dom_sf"/>
</dbReference>
<dbReference type="Proteomes" id="UP000024404">
    <property type="component" value="Unassembled WGS sequence"/>
</dbReference>
<feature type="signal peptide" evidence="7">
    <location>
        <begin position="1"/>
        <end position="24"/>
    </location>
</feature>
<dbReference type="EnsemblMetazoa" id="OVOC1327.1">
    <property type="protein sequence ID" value="OVOC1327.1"/>
    <property type="gene ID" value="WBGene00238136"/>
</dbReference>
<dbReference type="InterPro" id="IPR007110">
    <property type="entry name" value="Ig-like_dom"/>
</dbReference>
<feature type="disulfide bond" evidence="6">
    <location>
        <begin position="52"/>
        <end position="83"/>
    </location>
</feature>
<dbReference type="InterPro" id="IPR036383">
    <property type="entry name" value="TSP1_rpt_sf"/>
</dbReference>
<dbReference type="InterPro" id="IPR050439">
    <property type="entry name" value="ADAMTS_ADAMTS-like"/>
</dbReference>
<evidence type="ECO:0000256" key="3">
    <source>
        <dbReference type="ARBA" id="ARBA00022729"/>
    </source>
</evidence>
<evidence type="ECO:0008006" key="12">
    <source>
        <dbReference type="Google" id="ProtNLM"/>
    </source>
</evidence>
<evidence type="ECO:0000256" key="6">
    <source>
        <dbReference type="PIRSR" id="PIRSR613273-3"/>
    </source>
</evidence>
<organism evidence="10 11">
    <name type="scientific">Onchocerca volvulus</name>
    <dbReference type="NCBI Taxonomy" id="6282"/>
    <lineage>
        <taxon>Eukaryota</taxon>
        <taxon>Metazoa</taxon>
        <taxon>Ecdysozoa</taxon>
        <taxon>Nematoda</taxon>
        <taxon>Chromadorea</taxon>
        <taxon>Rhabditida</taxon>
        <taxon>Spirurina</taxon>
        <taxon>Spiruromorpha</taxon>
        <taxon>Filarioidea</taxon>
        <taxon>Onchocercidae</taxon>
        <taxon>Onchocerca</taxon>
    </lineage>
</organism>
<keyword evidence="2" id="KW-0964">Secreted</keyword>
<dbReference type="EMBL" id="CMVM020000036">
    <property type="status" value="NOT_ANNOTATED_CDS"/>
    <property type="molecule type" value="Genomic_DNA"/>
</dbReference>
<reference evidence="11" key="1">
    <citation type="submission" date="2013-10" db="EMBL/GenBank/DDBJ databases">
        <title>Genome sequencing of Onchocerca volvulus.</title>
        <authorList>
            <person name="Cotton J."/>
            <person name="Tsai J."/>
            <person name="Stanley E."/>
            <person name="Tracey A."/>
            <person name="Holroyd N."/>
            <person name="Lustigman S."/>
            <person name="Berriman M."/>
        </authorList>
    </citation>
    <scope>NUCLEOTIDE SEQUENCE</scope>
</reference>
<feature type="domain" description="Ig-like" evidence="8">
    <location>
        <begin position="758"/>
        <end position="840"/>
    </location>
</feature>
<dbReference type="GO" id="GO:0033563">
    <property type="term" value="P:dorsal/ventral axon guidance"/>
    <property type="evidence" value="ECO:0007669"/>
    <property type="project" value="EnsemblMetazoa"/>
</dbReference>
<dbReference type="PANTHER" id="PTHR13723">
    <property type="entry name" value="ADAMTS A DISINTEGRIN AND METALLOPROTEASE WITH THROMBOSPONDIN MOTIFS PROTEASE"/>
    <property type="match status" value="1"/>
</dbReference>
<dbReference type="GO" id="GO:0005102">
    <property type="term" value="F:signaling receptor binding"/>
    <property type="evidence" value="ECO:0007669"/>
    <property type="project" value="EnsemblMetazoa"/>
</dbReference>
<feature type="chain" id="PRO_5035760085" description="PLAC domain-containing protein" evidence="7">
    <location>
        <begin position="25"/>
        <end position="1156"/>
    </location>
</feature>
<dbReference type="InterPro" id="IPR000884">
    <property type="entry name" value="TSP1_rpt"/>
</dbReference>
<sequence length="1156" mass="129383">MLIQYRLIGILFILLFPLIQQNYCFNDDSNLEKIVHQGWAKWSEWGPCSNLCGDGISSQLRRCLDVRCVGPNRRQRVCNMQQCNNISIHTKETRCSKLDILLNNQDNHNLLPEKWIPVKTSHQCIVVCRSLKTGKEEELEKVADGTACFIEGYNKSVCVNGICQHVGCDGIIQSNARYDHCGVCGGTGESCGRTIFQWKDTKQFSPCDATCGPNTYRVSVSVCQNIRNNRIVPERLCADQPRPRPIVEKCPHIVCPSKPSTTVSYQWLTGKWSECTVSCNGGHQTRTVDCVESLNDTNGEFVENRKVDDQYCWQTHRPAKSRKCNRKSCPKWEKGVWSSCSVTCGKGFRIRQVECRQEGERIDDFACKSIDRPDDEQPCFTGITCRNELDDSRDDSSDALFDRFRFIAQAPFTTAWNDKQHFQRDGFASSTFDVDGDPGVGSGSFGIGGSGSNGIIGTQPRFFPGQWGQCSTTCGPGVATRTVECIAMQGITSNIIKLPDYECEGSPKPNVFQPCQVQPCTLNEAGNDDIPVRERSLTPTRSFKWDYSDWTACSASCLGGKQRSTLKCVDVKRRTAVAWSFCDAKQRPVDLIRSCNNDPCPPDWDVGEMSLCSHTCGGGVRSRKVRCIRRISKTGGAESTLILPDGQCPQPKPVNSEACGLIDCPAMWKTSNWGQCSTTCGSGEQRREVTCEQRLANGELKQFYPPIQCRHIEKPPSVQLCDLGMCDSLSDSIFRESDNDKILSTKSTSMQQHGGHNQKLTLNIGGSAKLFVGTSLKVKCPVRNYAKNKIIWTKDGKKITNNAHIKVSSNGALRIFHARMEDAGVYACIANGIQGNVTLSFKPRENKHDENGNDSRSMLNQNTIDNEVENDPIAVDQQLLKKVRQSLKDNDDIRMLERLADVAEPGNIKIDYAAGEWSKCSHYDCGKSGRAQVRQLKCRISYQGSIGYLDDDVCESFGVVRPPSSRSCLPSYCPRWQTSSWSECSTSRCIRHSTSMQRREVKCAYENGTNAAFDLCDRESRPKVKKECINVNCTAIWRASVWGQCSRTCGDGGVQMRLLRCVWRGTRKPAGRNCQSSLRPTAIRACQDASNLPACPTKLSTDDNSIMMADDNCHDKSRFCEILKIFHSCENRDIREKCCYTCNYYKYEVTSEVRMM</sequence>
<accession>A0A8R1XSP4</accession>
<dbReference type="Pfam" id="PF07679">
    <property type="entry name" value="I-set"/>
    <property type="match status" value="1"/>
</dbReference>
<dbReference type="SMART" id="SM00409">
    <property type="entry name" value="IG"/>
    <property type="match status" value="1"/>
</dbReference>
<evidence type="ECO:0000259" key="9">
    <source>
        <dbReference type="PROSITE" id="PS50900"/>
    </source>
</evidence>
<dbReference type="PROSITE" id="PS50900">
    <property type="entry name" value="PLAC"/>
    <property type="match status" value="1"/>
</dbReference>
<dbReference type="GO" id="GO:0005615">
    <property type="term" value="C:extracellular space"/>
    <property type="evidence" value="ECO:0007669"/>
    <property type="project" value="EnsemblMetazoa"/>
</dbReference>
<dbReference type="PROSITE" id="PS50092">
    <property type="entry name" value="TSP1"/>
    <property type="match status" value="8"/>
</dbReference>
<reference evidence="10" key="2">
    <citation type="submission" date="2022-06" db="UniProtKB">
        <authorList>
            <consortium name="EnsemblMetazoa"/>
        </authorList>
    </citation>
    <scope>IDENTIFICATION</scope>
</reference>
<dbReference type="Pfam" id="PF19236">
    <property type="entry name" value="ADAMTS_CR_3"/>
    <property type="match status" value="1"/>
</dbReference>
<dbReference type="Gene3D" id="2.60.40.10">
    <property type="entry name" value="Immunoglobulins"/>
    <property type="match status" value="1"/>
</dbReference>
<dbReference type="SUPFAM" id="SSF82895">
    <property type="entry name" value="TSP-1 type 1 repeat"/>
    <property type="match status" value="8"/>
</dbReference>
<evidence type="ECO:0000256" key="4">
    <source>
        <dbReference type="ARBA" id="ARBA00022737"/>
    </source>
</evidence>
<dbReference type="InterPro" id="IPR045371">
    <property type="entry name" value="ADAMTS_CR_3"/>
</dbReference>
<dbReference type="Pfam" id="PF19030">
    <property type="entry name" value="TSP1_ADAMTS"/>
    <property type="match status" value="7"/>
</dbReference>
<dbReference type="SUPFAM" id="SSF48726">
    <property type="entry name" value="Immunoglobulin"/>
    <property type="match status" value="1"/>
</dbReference>
<evidence type="ECO:0000313" key="11">
    <source>
        <dbReference type="Proteomes" id="UP000024404"/>
    </source>
</evidence>
<dbReference type="GO" id="GO:0030198">
    <property type="term" value="P:extracellular matrix organization"/>
    <property type="evidence" value="ECO:0007669"/>
    <property type="project" value="InterPro"/>
</dbReference>
<dbReference type="InterPro" id="IPR010909">
    <property type="entry name" value="PLAC"/>
</dbReference>
<feature type="domain" description="PLAC" evidence="9">
    <location>
        <begin position="1109"/>
        <end position="1146"/>
    </location>
</feature>
<dbReference type="SMART" id="SM00209">
    <property type="entry name" value="TSP1"/>
    <property type="match status" value="10"/>
</dbReference>
<protein>
    <recommendedName>
        <fullName evidence="12">PLAC domain-containing protein</fullName>
    </recommendedName>
</protein>
<evidence type="ECO:0000256" key="2">
    <source>
        <dbReference type="ARBA" id="ARBA00022525"/>
    </source>
</evidence>
<evidence type="ECO:0000256" key="7">
    <source>
        <dbReference type="SAM" id="SignalP"/>
    </source>
</evidence>
<keyword evidence="11" id="KW-1185">Reference proteome</keyword>
<dbReference type="SMART" id="SM00408">
    <property type="entry name" value="IGc2"/>
    <property type="match status" value="1"/>
</dbReference>
<dbReference type="PROSITE" id="PS50835">
    <property type="entry name" value="IG_LIKE"/>
    <property type="match status" value="1"/>
</dbReference>
<proteinExistence type="predicted"/>
<evidence type="ECO:0000256" key="1">
    <source>
        <dbReference type="ARBA" id="ARBA00004613"/>
    </source>
</evidence>
<evidence type="ECO:0000259" key="8">
    <source>
        <dbReference type="PROSITE" id="PS50835"/>
    </source>
</evidence>
<dbReference type="GO" id="GO:0050808">
    <property type="term" value="P:synapse organization"/>
    <property type="evidence" value="ECO:0007669"/>
    <property type="project" value="EnsemblMetazoa"/>
</dbReference>
<evidence type="ECO:0000313" key="10">
    <source>
        <dbReference type="EnsemblMetazoa" id="OVOC1327.1"/>
    </source>
</evidence>
<dbReference type="FunFam" id="2.20.100.10:FF:000005">
    <property type="entry name" value="ADAM metallopeptidase with thrombospondin type 1 motif 9"/>
    <property type="match status" value="2"/>
</dbReference>
<dbReference type="InterPro" id="IPR013273">
    <property type="entry name" value="ADAMTS/ADAMTS-like"/>
</dbReference>
<dbReference type="InterPro" id="IPR003599">
    <property type="entry name" value="Ig_sub"/>
</dbReference>
<name>A0A8R1XSP4_ONCVO</name>